<evidence type="ECO:0000313" key="4">
    <source>
        <dbReference type="EMBL" id="SES64334.1"/>
    </source>
</evidence>
<feature type="transmembrane region" description="Helical" evidence="1">
    <location>
        <begin position="93"/>
        <end position="114"/>
    </location>
</feature>
<reference evidence="4 5" key="1">
    <citation type="submission" date="2016-10" db="EMBL/GenBank/DDBJ databases">
        <authorList>
            <person name="de Groot N.N."/>
        </authorList>
    </citation>
    <scope>NUCLEOTIDE SEQUENCE [LARGE SCALE GENOMIC DNA]</scope>
    <source>
        <strain evidence="4 5">DSM 17862</strain>
    </source>
</reference>
<dbReference type="PANTHER" id="PTHR22911:SF135">
    <property type="entry name" value="BLR4310 PROTEIN"/>
    <property type="match status" value="1"/>
</dbReference>
<feature type="domain" description="EamA" evidence="3">
    <location>
        <begin position="150"/>
        <end position="273"/>
    </location>
</feature>
<feature type="chain" id="PRO_5011571548" evidence="2">
    <location>
        <begin position="20"/>
        <end position="303"/>
    </location>
</feature>
<dbReference type="EMBL" id="FOHO01000001">
    <property type="protein sequence ID" value="SES64334.1"/>
    <property type="molecule type" value="Genomic_DNA"/>
</dbReference>
<feature type="transmembrane region" description="Helical" evidence="1">
    <location>
        <begin position="209"/>
        <end position="229"/>
    </location>
</feature>
<dbReference type="STRING" id="364199.SAMN04489858_10144"/>
<dbReference type="InterPro" id="IPR000620">
    <property type="entry name" value="EamA_dom"/>
</dbReference>
<feature type="signal peptide" evidence="2">
    <location>
        <begin position="1"/>
        <end position="19"/>
    </location>
</feature>
<evidence type="ECO:0000256" key="1">
    <source>
        <dbReference type="SAM" id="Phobius"/>
    </source>
</evidence>
<feature type="transmembrane region" description="Helical" evidence="1">
    <location>
        <begin position="263"/>
        <end position="281"/>
    </location>
</feature>
<feature type="transmembrane region" description="Helical" evidence="1">
    <location>
        <begin position="241"/>
        <end position="257"/>
    </location>
</feature>
<dbReference type="OrthoDB" id="7165334at2"/>
<evidence type="ECO:0000256" key="2">
    <source>
        <dbReference type="SAM" id="SignalP"/>
    </source>
</evidence>
<dbReference type="PROSITE" id="PS51257">
    <property type="entry name" value="PROKAR_LIPOPROTEIN"/>
    <property type="match status" value="1"/>
</dbReference>
<feature type="domain" description="EamA" evidence="3">
    <location>
        <begin position="7"/>
        <end position="138"/>
    </location>
</feature>
<name>A0A1H9Y7J5_9RHOB</name>
<dbReference type="AlphaFoldDB" id="A0A1H9Y7J5"/>
<dbReference type="PANTHER" id="PTHR22911">
    <property type="entry name" value="ACYL-MALONYL CONDENSING ENZYME-RELATED"/>
    <property type="match status" value="1"/>
</dbReference>
<dbReference type="InterPro" id="IPR037185">
    <property type="entry name" value="EmrE-like"/>
</dbReference>
<keyword evidence="5" id="KW-1185">Reference proteome</keyword>
<proteinExistence type="predicted"/>
<keyword evidence="1" id="KW-1133">Transmembrane helix</keyword>
<dbReference type="Pfam" id="PF00892">
    <property type="entry name" value="EamA"/>
    <property type="match status" value="2"/>
</dbReference>
<keyword evidence="1" id="KW-0472">Membrane</keyword>
<keyword evidence="2" id="KW-0732">Signal</keyword>
<feature type="transmembrane region" description="Helical" evidence="1">
    <location>
        <begin position="121"/>
        <end position="138"/>
    </location>
</feature>
<keyword evidence="1" id="KW-0812">Transmembrane</keyword>
<feature type="transmembrane region" description="Helical" evidence="1">
    <location>
        <begin position="177"/>
        <end position="197"/>
    </location>
</feature>
<feature type="transmembrane region" description="Helical" evidence="1">
    <location>
        <begin position="67"/>
        <end position="87"/>
    </location>
</feature>
<feature type="transmembrane region" description="Helical" evidence="1">
    <location>
        <begin position="35"/>
        <end position="55"/>
    </location>
</feature>
<accession>A0A1H9Y7J5</accession>
<sequence>MSPNARAALLMTLSMAAFACEDALLKTMAVDVPIGALLFYIGLAGMLVFGAWVVFGPEGLRWRDLCHPLVVLRNLAEAICGVTFLTALSLGDLSIASAILQALPLMMTFGAALFLGEPVGWRRWSSIAIGFLGVLLIVRPGTDAFQPSSVLALIAVLSLTVRDLATRRLPDRIGSGLLTASAFGSMSVAGAVLLIVAGDPVFLPDAPMAGVMVVTLGFGLCGYITMVTATRIGEIGAIAPFRYSRLVFAIILGVLVFGERPDALALLGAAIIAGAGGYAMLREARLRRRAARLTADPFRSSVT</sequence>
<evidence type="ECO:0000259" key="3">
    <source>
        <dbReference type="Pfam" id="PF00892"/>
    </source>
</evidence>
<organism evidence="4 5">
    <name type="scientific">Paracoccus homiensis</name>
    <dbReference type="NCBI Taxonomy" id="364199"/>
    <lineage>
        <taxon>Bacteria</taxon>
        <taxon>Pseudomonadati</taxon>
        <taxon>Pseudomonadota</taxon>
        <taxon>Alphaproteobacteria</taxon>
        <taxon>Rhodobacterales</taxon>
        <taxon>Paracoccaceae</taxon>
        <taxon>Paracoccus</taxon>
    </lineage>
</organism>
<dbReference type="SUPFAM" id="SSF103481">
    <property type="entry name" value="Multidrug resistance efflux transporter EmrE"/>
    <property type="match status" value="2"/>
</dbReference>
<protein>
    <submittedName>
        <fullName evidence="4">Permease of the drug/metabolite transporter (DMT) superfamily</fullName>
    </submittedName>
</protein>
<feature type="transmembrane region" description="Helical" evidence="1">
    <location>
        <begin position="144"/>
        <end position="165"/>
    </location>
</feature>
<dbReference type="GO" id="GO:0016020">
    <property type="term" value="C:membrane"/>
    <property type="evidence" value="ECO:0007669"/>
    <property type="project" value="InterPro"/>
</dbReference>
<gene>
    <name evidence="4" type="ORF">SAMN04489858_10144</name>
</gene>
<dbReference type="RefSeq" id="WP_090731553.1">
    <property type="nucleotide sequence ID" value="NZ_FOHO01000001.1"/>
</dbReference>
<evidence type="ECO:0000313" key="5">
    <source>
        <dbReference type="Proteomes" id="UP000199180"/>
    </source>
</evidence>
<dbReference type="Proteomes" id="UP000199180">
    <property type="component" value="Unassembled WGS sequence"/>
</dbReference>